<keyword evidence="3" id="KW-1185">Reference proteome</keyword>
<feature type="signal peptide" evidence="1">
    <location>
        <begin position="1"/>
        <end position="21"/>
    </location>
</feature>
<comment type="caution">
    <text evidence="2">The sequence shown here is derived from an EMBL/GenBank/DDBJ whole genome shotgun (WGS) entry which is preliminary data.</text>
</comment>
<evidence type="ECO:0000313" key="2">
    <source>
        <dbReference type="EMBL" id="TGZ61794.1"/>
    </source>
</evidence>
<accession>A0A4V3SDS3</accession>
<dbReference type="AlphaFoldDB" id="A0A4V3SDS3"/>
<evidence type="ECO:0000313" key="3">
    <source>
        <dbReference type="Proteomes" id="UP000308267"/>
    </source>
</evidence>
<dbReference type="EMBL" id="SJOL01007811">
    <property type="protein sequence ID" value="TGZ61794.1"/>
    <property type="molecule type" value="Genomic_DNA"/>
</dbReference>
<reference evidence="2 3" key="1">
    <citation type="journal article" date="2019" name="BMC Genomics">
        <title>New insights from Opisthorchis felineus genome: update on genomics of the epidemiologically important liver flukes.</title>
        <authorList>
            <person name="Ershov N.I."/>
            <person name="Mordvinov V.A."/>
            <person name="Prokhortchouk E.B."/>
            <person name="Pakharukova M.Y."/>
            <person name="Gunbin K.V."/>
            <person name="Ustyantsev K."/>
            <person name="Genaev M.A."/>
            <person name="Blinov A.G."/>
            <person name="Mazur A."/>
            <person name="Boulygina E."/>
            <person name="Tsygankova S."/>
            <person name="Khrameeva E."/>
            <person name="Chekanov N."/>
            <person name="Fan G."/>
            <person name="Xiao A."/>
            <person name="Zhang H."/>
            <person name="Xu X."/>
            <person name="Yang H."/>
            <person name="Solovyev V."/>
            <person name="Lee S.M."/>
            <person name="Liu X."/>
            <person name="Afonnikov D.A."/>
            <person name="Skryabin K.G."/>
        </authorList>
    </citation>
    <scope>NUCLEOTIDE SEQUENCE [LARGE SCALE GENOMIC DNA]</scope>
    <source>
        <strain evidence="2">AK-0245</strain>
        <tissue evidence="2">Whole organism</tissue>
    </source>
</reference>
<evidence type="ECO:0000256" key="1">
    <source>
        <dbReference type="SAM" id="SignalP"/>
    </source>
</evidence>
<protein>
    <submittedName>
        <fullName evidence="2">Uncharacterized protein</fullName>
    </submittedName>
</protein>
<sequence length="110" mass="12652">MQFSFLIVTASLLSCIVGTSANVHCGRNPMSVFKRLVFEESNGTIDPKFALGQLEIREPRTYTRLLKSHRDWLLCIQKTETGYFKREAFDSSQITPKSQMRIDGEFEDDQ</sequence>
<gene>
    <name evidence="2" type="ORF">CRM22_007798</name>
</gene>
<feature type="chain" id="PRO_5020452732" evidence="1">
    <location>
        <begin position="22"/>
        <end position="110"/>
    </location>
</feature>
<dbReference type="OrthoDB" id="6232104at2759"/>
<keyword evidence="1" id="KW-0732">Signal</keyword>
<name>A0A4V3SDS3_OPIFE</name>
<dbReference type="Proteomes" id="UP000308267">
    <property type="component" value="Unassembled WGS sequence"/>
</dbReference>
<proteinExistence type="predicted"/>
<organism evidence="2 3">
    <name type="scientific">Opisthorchis felineus</name>
    <dbReference type="NCBI Taxonomy" id="147828"/>
    <lineage>
        <taxon>Eukaryota</taxon>
        <taxon>Metazoa</taxon>
        <taxon>Spiralia</taxon>
        <taxon>Lophotrochozoa</taxon>
        <taxon>Platyhelminthes</taxon>
        <taxon>Trematoda</taxon>
        <taxon>Digenea</taxon>
        <taxon>Opisthorchiida</taxon>
        <taxon>Opisthorchiata</taxon>
        <taxon>Opisthorchiidae</taxon>
        <taxon>Opisthorchis</taxon>
    </lineage>
</organism>